<accession>A0A0C3A6L0</accession>
<dbReference type="Proteomes" id="UP000053989">
    <property type="component" value="Unassembled WGS sequence"/>
</dbReference>
<protein>
    <submittedName>
        <fullName evidence="1">Uncharacterized protein</fullName>
    </submittedName>
</protein>
<keyword evidence="2" id="KW-1185">Reference proteome</keyword>
<sequence length="182" mass="20406">MAQPGSNSQSALPVGPTSVTIKSWHRRMYLDQGAARLPFIVIVLQLMADSGQTSAKPIHWNGTSRVSKSCHWCRKKQKTGFKLAKKAKIVKSKVGLSQGSNTELRAKCAEIRAQRLRFPWPRNGSFDATLYMISTHNLRRHSSHMHFFFQAAVCALDLESNPPMLTPKRCRAKARSRPTSFG</sequence>
<name>A0A0C3A6L0_9AGAM</name>
<dbReference type="InParanoid" id="A0A0C3A6L0"/>
<gene>
    <name evidence="1" type="ORF">SCLCIDRAFT_831188</name>
</gene>
<reference evidence="2" key="2">
    <citation type="submission" date="2015-01" db="EMBL/GenBank/DDBJ databases">
        <title>Evolutionary Origins and Diversification of the Mycorrhizal Mutualists.</title>
        <authorList>
            <consortium name="DOE Joint Genome Institute"/>
            <consortium name="Mycorrhizal Genomics Consortium"/>
            <person name="Kohler A."/>
            <person name="Kuo A."/>
            <person name="Nagy L.G."/>
            <person name="Floudas D."/>
            <person name="Copeland A."/>
            <person name="Barry K.W."/>
            <person name="Cichocki N."/>
            <person name="Veneault-Fourrey C."/>
            <person name="LaButti K."/>
            <person name="Lindquist E.A."/>
            <person name="Lipzen A."/>
            <person name="Lundell T."/>
            <person name="Morin E."/>
            <person name="Murat C."/>
            <person name="Riley R."/>
            <person name="Ohm R."/>
            <person name="Sun H."/>
            <person name="Tunlid A."/>
            <person name="Henrissat B."/>
            <person name="Grigoriev I.V."/>
            <person name="Hibbett D.S."/>
            <person name="Martin F."/>
        </authorList>
    </citation>
    <scope>NUCLEOTIDE SEQUENCE [LARGE SCALE GENOMIC DNA]</scope>
    <source>
        <strain evidence="2">Foug A</strain>
    </source>
</reference>
<dbReference type="EMBL" id="KN822007">
    <property type="protein sequence ID" value="KIM69318.1"/>
    <property type="molecule type" value="Genomic_DNA"/>
</dbReference>
<evidence type="ECO:0000313" key="1">
    <source>
        <dbReference type="EMBL" id="KIM69318.1"/>
    </source>
</evidence>
<dbReference type="OrthoDB" id="5231159at2759"/>
<evidence type="ECO:0000313" key="2">
    <source>
        <dbReference type="Proteomes" id="UP000053989"/>
    </source>
</evidence>
<dbReference type="HOGENOM" id="CLU_1482830_0_0_1"/>
<reference evidence="1 2" key="1">
    <citation type="submission" date="2014-04" db="EMBL/GenBank/DDBJ databases">
        <authorList>
            <consortium name="DOE Joint Genome Institute"/>
            <person name="Kuo A."/>
            <person name="Kohler A."/>
            <person name="Nagy L.G."/>
            <person name="Floudas D."/>
            <person name="Copeland A."/>
            <person name="Barry K.W."/>
            <person name="Cichocki N."/>
            <person name="Veneault-Fourrey C."/>
            <person name="LaButti K."/>
            <person name="Lindquist E.A."/>
            <person name="Lipzen A."/>
            <person name="Lundell T."/>
            <person name="Morin E."/>
            <person name="Murat C."/>
            <person name="Sun H."/>
            <person name="Tunlid A."/>
            <person name="Henrissat B."/>
            <person name="Grigoriev I.V."/>
            <person name="Hibbett D.S."/>
            <person name="Martin F."/>
            <person name="Nordberg H.P."/>
            <person name="Cantor M.N."/>
            <person name="Hua S.X."/>
        </authorList>
    </citation>
    <scope>NUCLEOTIDE SEQUENCE [LARGE SCALE GENOMIC DNA]</scope>
    <source>
        <strain evidence="1 2">Foug A</strain>
    </source>
</reference>
<proteinExistence type="predicted"/>
<dbReference type="AlphaFoldDB" id="A0A0C3A6L0"/>
<organism evidence="1 2">
    <name type="scientific">Scleroderma citrinum Foug A</name>
    <dbReference type="NCBI Taxonomy" id="1036808"/>
    <lineage>
        <taxon>Eukaryota</taxon>
        <taxon>Fungi</taxon>
        <taxon>Dikarya</taxon>
        <taxon>Basidiomycota</taxon>
        <taxon>Agaricomycotina</taxon>
        <taxon>Agaricomycetes</taxon>
        <taxon>Agaricomycetidae</taxon>
        <taxon>Boletales</taxon>
        <taxon>Sclerodermatineae</taxon>
        <taxon>Sclerodermataceae</taxon>
        <taxon>Scleroderma</taxon>
    </lineage>
</organism>